<evidence type="ECO:0000313" key="4">
    <source>
        <dbReference type="Proteomes" id="UP000245283"/>
    </source>
</evidence>
<keyword evidence="2" id="KW-1277">Toxin-antitoxin system</keyword>
<dbReference type="Pfam" id="PF03693">
    <property type="entry name" value="ParD_antitoxin"/>
    <property type="match status" value="1"/>
</dbReference>
<dbReference type="RefSeq" id="WP_109093726.1">
    <property type="nucleotide sequence ID" value="NZ_CAMELQ010000002.1"/>
</dbReference>
<comment type="caution">
    <text evidence="3">The sequence shown here is derived from an EMBL/GenBank/DDBJ whole genome shotgun (WGS) entry which is preliminary data.</text>
</comment>
<evidence type="ECO:0000256" key="1">
    <source>
        <dbReference type="ARBA" id="ARBA00008580"/>
    </source>
</evidence>
<dbReference type="InterPro" id="IPR038296">
    <property type="entry name" value="ParD_sf"/>
</dbReference>
<organism evidence="3 4">
    <name type="scientific">Ancrocorticia populi</name>
    <dbReference type="NCBI Taxonomy" id="2175228"/>
    <lineage>
        <taxon>Bacteria</taxon>
        <taxon>Bacillati</taxon>
        <taxon>Actinomycetota</taxon>
        <taxon>Actinomycetes</taxon>
        <taxon>Actinomycetales</taxon>
        <taxon>Actinomycetaceae</taxon>
        <taxon>Ancrocorticia</taxon>
    </lineage>
</organism>
<dbReference type="Gene3D" id="6.10.10.120">
    <property type="entry name" value="Antitoxin ParD1-like"/>
    <property type="match status" value="1"/>
</dbReference>
<name>A0A2V1K6T0_9ACTO</name>
<evidence type="ECO:0000256" key="2">
    <source>
        <dbReference type="ARBA" id="ARBA00022649"/>
    </source>
</evidence>
<reference evidence="4" key="1">
    <citation type="submission" date="2018-05" db="EMBL/GenBank/DDBJ databases">
        <authorList>
            <person name="Li Y."/>
        </authorList>
    </citation>
    <scope>NUCLEOTIDE SEQUENCE [LARGE SCALE GENOMIC DNA]</scope>
    <source>
        <strain evidence="4">sk1b4</strain>
    </source>
</reference>
<keyword evidence="4" id="KW-1185">Reference proteome</keyword>
<comment type="similarity">
    <text evidence="1">Belongs to the ParD antitoxin family.</text>
</comment>
<protein>
    <submittedName>
        <fullName evidence="3">Type II toxin-antitoxin system ParD family antitoxin</fullName>
    </submittedName>
</protein>
<evidence type="ECO:0000313" key="3">
    <source>
        <dbReference type="EMBL" id="PWF25897.1"/>
    </source>
</evidence>
<accession>A0A2V1K6T0</accession>
<dbReference type="InterPro" id="IPR022789">
    <property type="entry name" value="ParD"/>
</dbReference>
<dbReference type="GO" id="GO:0006355">
    <property type="term" value="P:regulation of DNA-templated transcription"/>
    <property type="evidence" value="ECO:0007669"/>
    <property type="project" value="InterPro"/>
</dbReference>
<sequence length="95" mass="10709">MPTRNVVLTSHQQEFIERLVTAGQYQNASEVMREGLRLVEEKEQEKRAKLAVLRQAAEIGWQDIESGRFTDVSAKELGSFIASIGEEVSRSIESD</sequence>
<dbReference type="OrthoDB" id="9815501at2"/>
<dbReference type="PANTHER" id="PTHR36582">
    <property type="entry name" value="ANTITOXIN PARD"/>
    <property type="match status" value="1"/>
</dbReference>
<dbReference type="NCBIfam" id="TIGR02606">
    <property type="entry name" value="antidote_CC2985"/>
    <property type="match status" value="1"/>
</dbReference>
<gene>
    <name evidence="3" type="ORF">DD236_07240</name>
</gene>
<dbReference type="SUPFAM" id="SSF47598">
    <property type="entry name" value="Ribbon-helix-helix"/>
    <property type="match status" value="1"/>
</dbReference>
<dbReference type="EMBL" id="QETB01000004">
    <property type="protein sequence ID" value="PWF25897.1"/>
    <property type="molecule type" value="Genomic_DNA"/>
</dbReference>
<dbReference type="AlphaFoldDB" id="A0A2V1K6T0"/>
<dbReference type="PANTHER" id="PTHR36582:SF2">
    <property type="entry name" value="ANTITOXIN PARD"/>
    <property type="match status" value="1"/>
</dbReference>
<dbReference type="InterPro" id="IPR010985">
    <property type="entry name" value="Ribbon_hlx_hlx"/>
</dbReference>
<dbReference type="Proteomes" id="UP000245283">
    <property type="component" value="Unassembled WGS sequence"/>
</dbReference>
<proteinExistence type="inferred from homology"/>